<proteinExistence type="inferred from homology"/>
<dbReference type="Gene3D" id="3.30.200.20">
    <property type="entry name" value="Phosphorylase Kinase, domain 1"/>
    <property type="match status" value="1"/>
</dbReference>
<keyword evidence="4" id="KW-0436">Ligase</keyword>
<dbReference type="SUPFAM" id="SSF52255">
    <property type="entry name" value="N5-CAIR mutase (phosphoribosylaminoimidazole carboxylase, PurE)"/>
    <property type="match status" value="1"/>
</dbReference>
<evidence type="ECO:0000313" key="10">
    <source>
        <dbReference type="EMBL" id="CAD7660632.1"/>
    </source>
</evidence>
<comment type="pathway">
    <text evidence="2">Purine metabolism; IMP biosynthesis via de novo pathway; 5-amino-1-(5-phospho-D-ribosyl)imidazole-4-carboxylate from 5-amino-1-(5-phospho-D-ribosyl)imidazole (carboxylase route): step 1/1.</text>
</comment>
<dbReference type="GO" id="GO:0005524">
    <property type="term" value="F:ATP binding"/>
    <property type="evidence" value="ECO:0007669"/>
    <property type="project" value="UniProtKB-KW"/>
</dbReference>
<dbReference type="InterPro" id="IPR028923">
    <property type="entry name" value="SAICAR_synt/ADE2_N"/>
</dbReference>
<dbReference type="SMART" id="SM01001">
    <property type="entry name" value="AIRC"/>
    <property type="match status" value="1"/>
</dbReference>
<keyword evidence="6" id="KW-0658">Purine biosynthesis</keyword>
<evidence type="ECO:0000313" key="11">
    <source>
        <dbReference type="Proteomes" id="UP000728032"/>
    </source>
</evidence>
<dbReference type="EMBL" id="CAJPVJ010020838">
    <property type="protein sequence ID" value="CAG2177770.1"/>
    <property type="molecule type" value="Genomic_DNA"/>
</dbReference>
<comment type="pathway">
    <text evidence="1">Purine metabolism; IMP biosynthesis via de novo pathway; 5-amino-1-(5-phospho-D-ribosyl)imidazole-4-carboxamide from 5-amino-1-(5-phospho-D-ribosyl)imidazole-4-carboxylate: step 1/2.</text>
</comment>
<evidence type="ECO:0000256" key="7">
    <source>
        <dbReference type="ARBA" id="ARBA00022840"/>
    </source>
</evidence>
<name>A0A7R9MK96_9ACAR</name>
<keyword evidence="7" id="KW-0067">ATP-binding</keyword>
<dbReference type="Gene3D" id="3.40.50.1970">
    <property type="match status" value="1"/>
</dbReference>
<sequence length="446" mass="48511">FLFADITPQSVGDLLIEGKTKQVFGVRTDPSLVFVRSKDRITAGDGAKSHEMVGKAVLSTQTNCALFEFLQSVGVPTHFVGRVGGASHPDADRSFVAKNCAMIPIEWVARRVATGSYLKRHPNVKEGYRFAPLKLETFFKDDANHDPFWSEESLIGARLEANGLLIDAARVKQMLEMTKTVFEVIERVWQTANHALIDMKIEFGVIDGNGKKEIVVADVIDNDSWRLWPEGDKKLMLDKQVYRNLDAKDIDAKAIDTVRANFAVVAQRTKDLFSSVIRRPLPAPARGQTPEVALVLGSAGDRAHADAIAGALREKWGINDVPIVVSSAHRTTARTLDVLARLQQWPTLRAIVAIAGLSNGLGPVLGGNACVPVINSPPVTSLDALSLDIWSSLRMPSGIACSTVVGAENAALAAALVVATHAPWVWSRVRAQQCNTYVKVLLLDEN</sequence>
<reference evidence="10" key="1">
    <citation type="submission" date="2020-11" db="EMBL/GenBank/DDBJ databases">
        <authorList>
            <person name="Tran Van P."/>
        </authorList>
    </citation>
    <scope>NUCLEOTIDE SEQUENCE</scope>
</reference>
<dbReference type="Gene3D" id="3.30.470.20">
    <property type="entry name" value="ATP-grasp fold, B domain"/>
    <property type="match status" value="1"/>
</dbReference>
<dbReference type="GO" id="GO:0004639">
    <property type="term" value="F:phosphoribosylaminoimidazolesuccinocarboxamide synthase activity"/>
    <property type="evidence" value="ECO:0007669"/>
    <property type="project" value="InterPro"/>
</dbReference>
<dbReference type="PANTHER" id="PTHR43599:SF3">
    <property type="entry name" value="SI:DKEY-6E2.2"/>
    <property type="match status" value="1"/>
</dbReference>
<dbReference type="GO" id="GO:0005829">
    <property type="term" value="C:cytosol"/>
    <property type="evidence" value="ECO:0007669"/>
    <property type="project" value="TreeGrafter"/>
</dbReference>
<dbReference type="HAMAP" id="MF_00137">
    <property type="entry name" value="SAICAR_synth"/>
    <property type="match status" value="1"/>
</dbReference>
<evidence type="ECO:0000256" key="6">
    <source>
        <dbReference type="ARBA" id="ARBA00022755"/>
    </source>
</evidence>
<evidence type="ECO:0000256" key="3">
    <source>
        <dbReference type="ARBA" id="ARBA00011020"/>
    </source>
</evidence>
<feature type="non-terminal residue" evidence="10">
    <location>
        <position position="446"/>
    </location>
</feature>
<dbReference type="InterPro" id="IPR050089">
    <property type="entry name" value="SAICAR_synthetase"/>
</dbReference>
<dbReference type="OrthoDB" id="9991235at2759"/>
<dbReference type="PANTHER" id="PTHR43599">
    <property type="entry name" value="MULTIFUNCTIONAL PROTEIN ADE2"/>
    <property type="match status" value="1"/>
</dbReference>
<evidence type="ECO:0000256" key="1">
    <source>
        <dbReference type="ARBA" id="ARBA00004672"/>
    </source>
</evidence>
<comment type="similarity">
    <text evidence="3">In the N-terminal section; belongs to the SAICAR synthetase family.</text>
</comment>
<dbReference type="Pfam" id="PF01259">
    <property type="entry name" value="SAICAR_synt"/>
    <property type="match status" value="1"/>
</dbReference>
<dbReference type="EMBL" id="OC935663">
    <property type="protein sequence ID" value="CAD7660632.1"/>
    <property type="molecule type" value="Genomic_DNA"/>
</dbReference>
<gene>
    <name evidence="10" type="ORF">ONB1V03_LOCUS17198</name>
</gene>
<accession>A0A7R9MK96</accession>
<evidence type="ECO:0000256" key="8">
    <source>
        <dbReference type="ARBA" id="ARBA00023268"/>
    </source>
</evidence>
<keyword evidence="8" id="KW-0511">Multifunctional enzyme</keyword>
<dbReference type="PROSITE" id="PS01058">
    <property type="entry name" value="SAICAR_SYNTHETASE_2"/>
    <property type="match status" value="1"/>
</dbReference>
<keyword evidence="5" id="KW-0547">Nucleotide-binding</keyword>
<dbReference type="InterPro" id="IPR000031">
    <property type="entry name" value="PurE_dom"/>
</dbReference>
<evidence type="ECO:0000256" key="5">
    <source>
        <dbReference type="ARBA" id="ARBA00022741"/>
    </source>
</evidence>
<evidence type="ECO:0000256" key="4">
    <source>
        <dbReference type="ARBA" id="ARBA00022598"/>
    </source>
</evidence>
<dbReference type="GO" id="GO:0006189">
    <property type="term" value="P:'de novo' IMP biosynthetic process"/>
    <property type="evidence" value="ECO:0007669"/>
    <property type="project" value="UniProtKB-UniPathway"/>
</dbReference>
<dbReference type="CDD" id="cd01416">
    <property type="entry name" value="SAICAR_synt_Ade5"/>
    <property type="match status" value="1"/>
</dbReference>
<dbReference type="Pfam" id="PF00731">
    <property type="entry name" value="AIRC"/>
    <property type="match status" value="1"/>
</dbReference>
<dbReference type="FunFam" id="3.30.470.20:FF:000020">
    <property type="entry name" value="Probable multifunctional protein ADE2"/>
    <property type="match status" value="1"/>
</dbReference>
<keyword evidence="11" id="KW-1185">Reference proteome</keyword>
<dbReference type="Proteomes" id="UP000728032">
    <property type="component" value="Unassembled WGS sequence"/>
</dbReference>
<evidence type="ECO:0000256" key="2">
    <source>
        <dbReference type="ARBA" id="ARBA00004747"/>
    </source>
</evidence>
<evidence type="ECO:0000259" key="9">
    <source>
        <dbReference type="SMART" id="SM01001"/>
    </source>
</evidence>
<protein>
    <recommendedName>
        <fullName evidence="9">PurE domain-containing protein</fullName>
    </recommendedName>
</protein>
<feature type="domain" description="PurE" evidence="9">
    <location>
        <begin position="290"/>
        <end position="440"/>
    </location>
</feature>
<dbReference type="PROSITE" id="PS01057">
    <property type="entry name" value="SAICAR_SYNTHETASE_1"/>
    <property type="match status" value="1"/>
</dbReference>
<dbReference type="InterPro" id="IPR018236">
    <property type="entry name" value="SAICAR_synthetase_CS"/>
</dbReference>
<dbReference type="SUPFAM" id="SSF56104">
    <property type="entry name" value="SAICAR synthase-like"/>
    <property type="match status" value="1"/>
</dbReference>
<dbReference type="UniPathway" id="UPA00074">
    <property type="reaction ID" value="UER00130"/>
</dbReference>
<dbReference type="AlphaFoldDB" id="A0A7R9MK96"/>
<organism evidence="10">
    <name type="scientific">Oppiella nova</name>
    <dbReference type="NCBI Taxonomy" id="334625"/>
    <lineage>
        <taxon>Eukaryota</taxon>
        <taxon>Metazoa</taxon>
        <taxon>Ecdysozoa</taxon>
        <taxon>Arthropoda</taxon>
        <taxon>Chelicerata</taxon>
        <taxon>Arachnida</taxon>
        <taxon>Acari</taxon>
        <taxon>Acariformes</taxon>
        <taxon>Sarcoptiformes</taxon>
        <taxon>Oribatida</taxon>
        <taxon>Brachypylina</taxon>
        <taxon>Oppioidea</taxon>
        <taxon>Oppiidae</taxon>
        <taxon>Oppiella</taxon>
    </lineage>
</organism>